<dbReference type="InterPro" id="IPR002213">
    <property type="entry name" value="UDP_glucos_trans"/>
</dbReference>
<organism evidence="3 4">
    <name type="scientific">Streptomyces hainanensis</name>
    <dbReference type="NCBI Taxonomy" id="402648"/>
    <lineage>
        <taxon>Bacteria</taxon>
        <taxon>Bacillati</taxon>
        <taxon>Actinomycetota</taxon>
        <taxon>Actinomycetes</taxon>
        <taxon>Kitasatosporales</taxon>
        <taxon>Streptomycetaceae</taxon>
        <taxon>Streptomyces</taxon>
    </lineage>
</organism>
<feature type="domain" description="Erythromycin biosynthesis protein CIII-like C-terminal" evidence="2">
    <location>
        <begin position="262"/>
        <end position="398"/>
    </location>
</feature>
<dbReference type="InterPro" id="IPR050426">
    <property type="entry name" value="Glycosyltransferase_28"/>
</dbReference>
<dbReference type="GO" id="GO:0017000">
    <property type="term" value="P:antibiotic biosynthetic process"/>
    <property type="evidence" value="ECO:0007669"/>
    <property type="project" value="UniProtKB-ARBA"/>
</dbReference>
<gene>
    <name evidence="3" type="ORF">E1283_27715</name>
</gene>
<accession>A0A4R4T1D3</accession>
<dbReference type="SUPFAM" id="SSF53756">
    <property type="entry name" value="UDP-Glycosyltransferase/glycogen phosphorylase"/>
    <property type="match status" value="1"/>
</dbReference>
<keyword evidence="1 3" id="KW-0808">Transferase</keyword>
<dbReference type="Pfam" id="PF06722">
    <property type="entry name" value="EryCIII-like_C"/>
    <property type="match status" value="1"/>
</dbReference>
<keyword evidence="4" id="KW-1185">Reference proteome</keyword>
<comment type="caution">
    <text evidence="3">The sequence shown here is derived from an EMBL/GenBank/DDBJ whole genome shotgun (WGS) entry which is preliminary data.</text>
</comment>
<dbReference type="PANTHER" id="PTHR48050:SF13">
    <property type="entry name" value="STEROL 3-BETA-GLUCOSYLTRANSFERASE UGT80A2"/>
    <property type="match status" value="1"/>
</dbReference>
<dbReference type="GO" id="GO:0008194">
    <property type="term" value="F:UDP-glycosyltransferase activity"/>
    <property type="evidence" value="ECO:0007669"/>
    <property type="project" value="InterPro"/>
</dbReference>
<dbReference type="InterPro" id="IPR010610">
    <property type="entry name" value="EryCIII-like_C"/>
</dbReference>
<proteinExistence type="predicted"/>
<evidence type="ECO:0000256" key="1">
    <source>
        <dbReference type="ARBA" id="ARBA00022679"/>
    </source>
</evidence>
<evidence type="ECO:0000313" key="3">
    <source>
        <dbReference type="EMBL" id="TDC68203.1"/>
    </source>
</evidence>
<dbReference type="EMBL" id="SMKI01000387">
    <property type="protein sequence ID" value="TDC68203.1"/>
    <property type="molecule type" value="Genomic_DNA"/>
</dbReference>
<name>A0A4R4T1D3_9ACTN</name>
<dbReference type="CDD" id="cd03784">
    <property type="entry name" value="GT1_Gtf-like"/>
    <property type="match status" value="1"/>
</dbReference>
<dbReference type="PANTHER" id="PTHR48050">
    <property type="entry name" value="STEROL 3-BETA-GLUCOSYLTRANSFERASE"/>
    <property type="match status" value="1"/>
</dbReference>
<dbReference type="Proteomes" id="UP000295345">
    <property type="component" value="Unassembled WGS sequence"/>
</dbReference>
<dbReference type="GO" id="GO:0016758">
    <property type="term" value="F:hexosyltransferase activity"/>
    <property type="evidence" value="ECO:0007669"/>
    <property type="project" value="UniProtKB-ARBA"/>
</dbReference>
<reference evidence="3 4" key="1">
    <citation type="submission" date="2019-03" db="EMBL/GenBank/DDBJ databases">
        <title>Draft genome sequences of novel Actinobacteria.</title>
        <authorList>
            <person name="Sahin N."/>
            <person name="Ay H."/>
            <person name="Saygin H."/>
        </authorList>
    </citation>
    <scope>NUCLEOTIDE SEQUENCE [LARGE SCALE GENOMIC DNA]</scope>
    <source>
        <strain evidence="3 4">DSM 41900</strain>
    </source>
</reference>
<evidence type="ECO:0000259" key="2">
    <source>
        <dbReference type="Pfam" id="PF06722"/>
    </source>
</evidence>
<dbReference type="Gene3D" id="3.40.50.2000">
    <property type="entry name" value="Glycogen Phosphorylase B"/>
    <property type="match status" value="2"/>
</dbReference>
<sequence length="403" mass="42985">MRVMCTTIGSPSHGRAQLPLLRALAARHEVLVLVDPPLRAVFREDDVRVVPCLGALDPAGWIRRYHDAIPETPPGDPERFHAALMRAMFRGMALGGAADSYAAALPLAEEFRPDLILRDGMDFGACLVAERLGVPHLPTPSGTTNILDPAEVFEPLNATRARLGLPAGDDPLSIAPHGRVDYVPGSLSFSRHLGPSLAYRQTVDVTRAAALPEWVAELATDRPLVLAAIGTALPMSHERADGAPPPAPYPNAPDTLRAMAEAVALLDDCVVVLATAGVPLDPEVTLGPHVHVAERLPQPLLLESVDLFLTHGGFNSVRESLRTATPMVVLPQFGDQYPNARRVEELGLGRRVTDPRPAAVAALCRDVLADQAIGAHARRARLAMLTLPPIETAVADLVKLVAG</sequence>
<dbReference type="AlphaFoldDB" id="A0A4R4T1D3"/>
<protein>
    <submittedName>
        <fullName evidence="3">Glycosyltransferase</fullName>
    </submittedName>
</protein>
<dbReference type="OrthoDB" id="6620093at2"/>
<evidence type="ECO:0000313" key="4">
    <source>
        <dbReference type="Proteomes" id="UP000295345"/>
    </source>
</evidence>